<keyword evidence="1" id="KW-0862">Zinc</keyword>
<accession>A0A812KHK2</accession>
<dbReference type="SUPFAM" id="SSF57863">
    <property type="entry name" value="ArfGap/RecO-like zinc finger"/>
    <property type="match status" value="1"/>
</dbReference>
<reference evidence="4" key="1">
    <citation type="submission" date="2021-02" db="EMBL/GenBank/DDBJ databases">
        <authorList>
            <person name="Dougan E. K."/>
            <person name="Rhodes N."/>
            <person name="Thang M."/>
            <person name="Chan C."/>
        </authorList>
    </citation>
    <scope>NUCLEOTIDE SEQUENCE</scope>
</reference>
<dbReference type="SMART" id="SM00105">
    <property type="entry name" value="ArfGap"/>
    <property type="match status" value="1"/>
</dbReference>
<comment type="caution">
    <text evidence="4">The sequence shown here is derived from an EMBL/GenBank/DDBJ whole genome shotgun (WGS) entry which is preliminary data.</text>
</comment>
<evidence type="ECO:0000256" key="1">
    <source>
        <dbReference type="PROSITE-ProRule" id="PRU00288"/>
    </source>
</evidence>
<gene>
    <name evidence="4" type="primary">AGD14</name>
    <name evidence="4" type="ORF">SNEC2469_LOCUS3311</name>
</gene>
<dbReference type="InterPro" id="IPR001164">
    <property type="entry name" value="ArfGAP_dom"/>
</dbReference>
<protein>
    <submittedName>
        <fullName evidence="4">AGD14 protein</fullName>
    </submittedName>
</protein>
<evidence type="ECO:0000256" key="2">
    <source>
        <dbReference type="SAM" id="MobiDB-lite"/>
    </source>
</evidence>
<feature type="domain" description="Arf-GAP" evidence="3">
    <location>
        <begin position="11"/>
        <end position="134"/>
    </location>
</feature>
<dbReference type="InterPro" id="IPR044820">
    <property type="entry name" value="AGD14-like"/>
</dbReference>
<dbReference type="Gene3D" id="1.10.220.150">
    <property type="entry name" value="Arf GTPase activating protein"/>
    <property type="match status" value="1"/>
</dbReference>
<dbReference type="InterPro" id="IPR037278">
    <property type="entry name" value="ARFGAP/RecO"/>
</dbReference>
<dbReference type="PANTHER" id="PTHR46085">
    <property type="entry name" value="ARFGAP/RECO-RELATED"/>
    <property type="match status" value="1"/>
</dbReference>
<dbReference type="Pfam" id="PF01412">
    <property type="entry name" value="ArfGap"/>
    <property type="match status" value="1"/>
</dbReference>
<proteinExistence type="predicted"/>
<dbReference type="PANTHER" id="PTHR46085:SF3">
    <property type="entry name" value="ARF GTPASE ACTIVATING PROTEIN"/>
    <property type="match status" value="1"/>
</dbReference>
<sequence length="326" mass="36435">MAPPETDKATEKELQRIRRLPENRVCPNCLKEESLGFSAVCTTFKTFICHDCKSAHQSFSHRCKSIQMSVWTLEEVKALDDCNGGGNAAAVRKYLGKVTPKDRVKQGSTLELYKRFIQRAYVDQRWADDQPEVSVPEAPQALPAPSSPETVEEPRSRSRKGRHRKRREKAANLQSDSVQVAPDGLWQHDLRSQSPSALGLEQESRYGSYGRREEHAVHAVQFFQGPGLHEHYACSNEERHRKLGPGPLPCEQSPPLSTAGSWSTVWSTPTSKGVALPLDPTNPWAEDVLRLCEKQGQEVAGRFDLSPAMAGRRISMPSWGYSAQAF</sequence>
<keyword evidence="1" id="KW-0863">Zinc-finger</keyword>
<dbReference type="Proteomes" id="UP000601435">
    <property type="component" value="Unassembled WGS sequence"/>
</dbReference>
<evidence type="ECO:0000259" key="3">
    <source>
        <dbReference type="PROSITE" id="PS50115"/>
    </source>
</evidence>
<evidence type="ECO:0000313" key="4">
    <source>
        <dbReference type="EMBL" id="CAE7227639.1"/>
    </source>
</evidence>
<dbReference type="InterPro" id="IPR038508">
    <property type="entry name" value="ArfGAP_dom_sf"/>
</dbReference>
<dbReference type="PROSITE" id="PS50115">
    <property type="entry name" value="ARFGAP"/>
    <property type="match status" value="1"/>
</dbReference>
<keyword evidence="1" id="KW-0479">Metal-binding</keyword>
<dbReference type="GO" id="GO:0008270">
    <property type="term" value="F:zinc ion binding"/>
    <property type="evidence" value="ECO:0007669"/>
    <property type="project" value="UniProtKB-KW"/>
</dbReference>
<keyword evidence="5" id="KW-1185">Reference proteome</keyword>
<evidence type="ECO:0000313" key="5">
    <source>
        <dbReference type="Proteomes" id="UP000601435"/>
    </source>
</evidence>
<name>A0A812KHK2_9DINO</name>
<feature type="region of interest" description="Disordered" evidence="2">
    <location>
        <begin position="128"/>
        <end position="206"/>
    </location>
</feature>
<dbReference type="AlphaFoldDB" id="A0A812KHK2"/>
<dbReference type="OrthoDB" id="6036at2759"/>
<feature type="compositionally biased region" description="Basic residues" evidence="2">
    <location>
        <begin position="157"/>
        <end position="168"/>
    </location>
</feature>
<dbReference type="EMBL" id="CAJNJA010007686">
    <property type="protein sequence ID" value="CAE7227639.1"/>
    <property type="molecule type" value="Genomic_DNA"/>
</dbReference>
<dbReference type="GO" id="GO:0005096">
    <property type="term" value="F:GTPase activator activity"/>
    <property type="evidence" value="ECO:0007669"/>
    <property type="project" value="InterPro"/>
</dbReference>
<organism evidence="4 5">
    <name type="scientific">Symbiodinium necroappetens</name>
    <dbReference type="NCBI Taxonomy" id="1628268"/>
    <lineage>
        <taxon>Eukaryota</taxon>
        <taxon>Sar</taxon>
        <taxon>Alveolata</taxon>
        <taxon>Dinophyceae</taxon>
        <taxon>Suessiales</taxon>
        <taxon>Symbiodiniaceae</taxon>
        <taxon>Symbiodinium</taxon>
    </lineage>
</organism>